<keyword evidence="2" id="KW-0472">Membrane</keyword>
<dbReference type="OrthoDB" id="134475at2"/>
<organism evidence="5 6">
    <name type="scientific">Microbacterium oxydans</name>
    <dbReference type="NCBI Taxonomy" id="82380"/>
    <lineage>
        <taxon>Bacteria</taxon>
        <taxon>Bacillati</taxon>
        <taxon>Actinomycetota</taxon>
        <taxon>Actinomycetes</taxon>
        <taxon>Micrococcales</taxon>
        <taxon>Microbacteriaceae</taxon>
        <taxon>Microbacterium</taxon>
    </lineage>
</organism>
<dbReference type="InterPro" id="IPR002035">
    <property type="entry name" value="VWF_A"/>
</dbReference>
<dbReference type="Gene3D" id="3.40.50.410">
    <property type="entry name" value="von Willebrand factor, type A domain"/>
    <property type="match status" value="1"/>
</dbReference>
<keyword evidence="2" id="KW-0812">Transmembrane</keyword>
<keyword evidence="2" id="KW-1133">Transmembrane helix</keyword>
<sequence>MSKRVVGIVSALCALVLGSVPAAAVAAVPVPDAGSAVVTVRTGGDRVSDTQVAGLAGVQLGLFTSETDTVPVALCTSDTDGDCSFVLADPLLGSSYWVGQVDVPAGWYANPTLRTGRASGSESVASAYRFQTPAVQAGQTYRSTSEFMISSSNSLPTRSNGVWQQSRVNPSLDAQCGSDVAIVMDLSASVGSALPQLKQAADAFANALVGTPSRGAVFSFSRQSPSVEAATGQVSENRPGLISLSTQAGADAFTSHYASWGLGSGTNWDQALQQVAGSPEQYDVVVVLTDGNPDRWGATHGDGSNTHFTDVEAAVFSANTIKAKGTRVVSFGIGSGVEGISSLNLAAISGQTAFDGTNVASADYFQTADYASAAAQLGQLALAGCTGTLSVVKQIVPATTTGSDITGAVPAGAGWTFEAQAAEDGTVVAPPVATTTDDGTGSVSFDLTPAAGASSSGVTVSERQQPGYSLVPQAGQNAVCTDLTTGAAVASTSVGTTGFAVDVPAASGVSCIVYNRAPAEASITVDKVWVVDGEEYADGAQPGGLTAALELTGPNGAGPTPQDFGVARPGYTAGDPVEVSEETTVDLEGCTVTASGLETAAGEPVSTTLPAVVTLSIGANAYTLRNTVDCVAEPTPAPSDPSPIDPGSAPGSGSLANSGLDATSLALSVAVGLAAVFGGLALGLTRVFRRR</sequence>
<dbReference type="PATRIC" id="fig|82380.10.peg.2644"/>
<dbReference type="CDD" id="cd00198">
    <property type="entry name" value="vWFA"/>
    <property type="match status" value="1"/>
</dbReference>
<dbReference type="Proteomes" id="UP000033725">
    <property type="component" value="Unassembled WGS sequence"/>
</dbReference>
<dbReference type="SUPFAM" id="SSF53300">
    <property type="entry name" value="vWA-like"/>
    <property type="match status" value="1"/>
</dbReference>
<evidence type="ECO:0000256" key="1">
    <source>
        <dbReference type="SAM" id="MobiDB-lite"/>
    </source>
</evidence>
<dbReference type="EMBL" id="JYIV01000028">
    <property type="protein sequence ID" value="KJL20415.1"/>
    <property type="molecule type" value="Genomic_DNA"/>
</dbReference>
<evidence type="ECO:0000259" key="4">
    <source>
        <dbReference type="PROSITE" id="PS50234"/>
    </source>
</evidence>
<dbReference type="InterPro" id="IPR036465">
    <property type="entry name" value="vWFA_dom_sf"/>
</dbReference>
<evidence type="ECO:0000313" key="5">
    <source>
        <dbReference type="EMBL" id="KJL20415.1"/>
    </source>
</evidence>
<evidence type="ECO:0000256" key="3">
    <source>
        <dbReference type="SAM" id="SignalP"/>
    </source>
</evidence>
<name>A0A0F0KJU2_9MICO</name>
<feature type="transmembrane region" description="Helical" evidence="2">
    <location>
        <begin position="665"/>
        <end position="688"/>
    </location>
</feature>
<feature type="signal peptide" evidence="3">
    <location>
        <begin position="1"/>
        <end position="26"/>
    </location>
</feature>
<comment type="caution">
    <text evidence="5">The sequence shown here is derived from an EMBL/GenBank/DDBJ whole genome shotgun (WGS) entry which is preliminary data.</text>
</comment>
<feature type="chain" id="PRO_5038609896" description="VWFA domain-containing protein" evidence="3">
    <location>
        <begin position="27"/>
        <end position="691"/>
    </location>
</feature>
<feature type="compositionally biased region" description="Pro residues" evidence="1">
    <location>
        <begin position="635"/>
        <end position="644"/>
    </location>
</feature>
<keyword evidence="3" id="KW-0732">Signal</keyword>
<feature type="domain" description="VWFA" evidence="4">
    <location>
        <begin position="179"/>
        <end position="395"/>
    </location>
</feature>
<dbReference type="RefSeq" id="WP_156149183.1">
    <property type="nucleotide sequence ID" value="NZ_JYIV01000028.1"/>
</dbReference>
<protein>
    <recommendedName>
        <fullName evidence="4">VWFA domain-containing protein</fullName>
    </recommendedName>
</protein>
<feature type="region of interest" description="Disordered" evidence="1">
    <location>
        <begin position="632"/>
        <end position="655"/>
    </location>
</feature>
<dbReference type="SMART" id="SM00327">
    <property type="entry name" value="VWA"/>
    <property type="match status" value="1"/>
</dbReference>
<dbReference type="AlphaFoldDB" id="A0A0F0KJU2"/>
<evidence type="ECO:0000256" key="2">
    <source>
        <dbReference type="SAM" id="Phobius"/>
    </source>
</evidence>
<accession>A0A0F0KJU2</accession>
<proteinExistence type="predicted"/>
<dbReference type="PROSITE" id="PS50234">
    <property type="entry name" value="VWFA"/>
    <property type="match status" value="1"/>
</dbReference>
<reference evidence="5 6" key="1">
    <citation type="submission" date="2015-02" db="EMBL/GenBank/DDBJ databases">
        <title>Draft genome sequences of ten Microbacterium spp. with emphasis on heavy metal contaminated environments.</title>
        <authorList>
            <person name="Corretto E."/>
        </authorList>
    </citation>
    <scope>NUCLEOTIDE SEQUENCE [LARGE SCALE GENOMIC DNA]</scope>
    <source>
        <strain evidence="5 6">BEL163</strain>
    </source>
</reference>
<gene>
    <name evidence="5" type="ORF">RN51_02632</name>
</gene>
<evidence type="ECO:0000313" key="6">
    <source>
        <dbReference type="Proteomes" id="UP000033725"/>
    </source>
</evidence>